<sequence length="51" mass="5615">MTGNCTRLALLLLVVRRPSTAGSYWPILLEKSALVSMAEKYASEIEILTFG</sequence>
<accession>A0AAW8MB14</accession>
<dbReference type="Proteomes" id="UP001252613">
    <property type="component" value="Unassembled WGS sequence"/>
</dbReference>
<reference evidence="1" key="1">
    <citation type="submission" date="2023-07" db="EMBL/GenBank/DDBJ databases">
        <title>Sorghum-associated microbial communities from plants grown in Nebraska, USA.</title>
        <authorList>
            <person name="Schachtman D."/>
        </authorList>
    </citation>
    <scope>NUCLEOTIDE SEQUENCE</scope>
    <source>
        <strain evidence="1">3432</strain>
    </source>
</reference>
<protein>
    <submittedName>
        <fullName evidence="1">Uncharacterized protein</fullName>
    </submittedName>
</protein>
<comment type="caution">
    <text evidence="1">The sequence shown here is derived from an EMBL/GenBank/DDBJ whole genome shotgun (WGS) entry which is preliminary data.</text>
</comment>
<proteinExistence type="predicted"/>
<evidence type="ECO:0000313" key="2">
    <source>
        <dbReference type="Proteomes" id="UP001252613"/>
    </source>
</evidence>
<gene>
    <name evidence="1" type="ORF">J2W43_002269</name>
</gene>
<name>A0AAW8MB14_9PSED</name>
<dbReference type="AlphaFoldDB" id="A0AAW8MB14"/>
<organism evidence="1 2">
    <name type="scientific">Pseudomonas brassicacearum</name>
    <dbReference type="NCBI Taxonomy" id="930166"/>
    <lineage>
        <taxon>Bacteria</taxon>
        <taxon>Pseudomonadati</taxon>
        <taxon>Pseudomonadota</taxon>
        <taxon>Gammaproteobacteria</taxon>
        <taxon>Pseudomonadales</taxon>
        <taxon>Pseudomonadaceae</taxon>
        <taxon>Pseudomonas</taxon>
    </lineage>
</organism>
<dbReference type="EMBL" id="JAVDVC010000004">
    <property type="protein sequence ID" value="MDR6958287.1"/>
    <property type="molecule type" value="Genomic_DNA"/>
</dbReference>
<evidence type="ECO:0000313" key="1">
    <source>
        <dbReference type="EMBL" id="MDR6958287.1"/>
    </source>
</evidence>